<sequence length="223" mass="24886">MSYGKSLALSKATFITPPEPNQKKKDCNGPKKQQRRKRRRKGTIYDAVAGRMNSHGFIPSKPYASKYRDTASSSSRPVPPDEALYRRKGMPDLYEETDRMRLAPDIPLPDSALLEAIHAYTADFYEQTTKSHGRGYSYSMTGTALLGMGVLLEELAKESLGETGDLVLVEGEPVGRKRANSLSGTQVSSGDDLDKIVKRQKRTKKRRLARQTITTDMDTKVEN</sequence>
<dbReference type="PANTHER" id="PTHR28054">
    <property type="entry name" value="RNA POLYMERASE I-SPECIFIC TRANSCRIPTION INITIATION FACTOR RRN10"/>
    <property type="match status" value="1"/>
</dbReference>
<name>A0A2T5M6N6_9EURO</name>
<dbReference type="Proteomes" id="UP000244073">
    <property type="component" value="Unassembled WGS sequence"/>
</dbReference>
<gene>
    <name evidence="2" type="ORF">P175DRAFT_0520141</name>
</gene>
<feature type="region of interest" description="Disordered" evidence="1">
    <location>
        <begin position="178"/>
        <end position="223"/>
    </location>
</feature>
<dbReference type="PANTHER" id="PTHR28054:SF1">
    <property type="entry name" value="RNA POLYMERASE I-SPECIFIC TRANSCRIPTION INITIATION FACTOR RRN10"/>
    <property type="match status" value="1"/>
</dbReference>
<feature type="compositionally biased region" description="Basic residues" evidence="1">
    <location>
        <begin position="32"/>
        <end position="42"/>
    </location>
</feature>
<accession>A0A2T5M6N6</accession>
<dbReference type="AlphaFoldDB" id="A0A2T5M6N6"/>
<feature type="compositionally biased region" description="Polar residues" evidence="1">
    <location>
        <begin position="180"/>
        <end position="189"/>
    </location>
</feature>
<proteinExistence type="predicted"/>
<dbReference type="InterPro" id="IPR022793">
    <property type="entry name" value="Rrn10"/>
</dbReference>
<reference evidence="2 3" key="1">
    <citation type="journal article" date="2018" name="Proc. Natl. Acad. Sci. U.S.A.">
        <title>Linking secondary metabolites to gene clusters through genome sequencing of six diverse Aspergillus species.</title>
        <authorList>
            <person name="Kaerboelling I."/>
            <person name="Vesth T.C."/>
            <person name="Frisvad J.C."/>
            <person name="Nybo J.L."/>
            <person name="Theobald S."/>
            <person name="Kuo A."/>
            <person name="Bowyer P."/>
            <person name="Matsuda Y."/>
            <person name="Mondo S."/>
            <person name="Lyhne E.K."/>
            <person name="Kogle M.E."/>
            <person name="Clum A."/>
            <person name="Lipzen A."/>
            <person name="Salamov A."/>
            <person name="Ngan C.Y."/>
            <person name="Daum C."/>
            <person name="Chiniquy J."/>
            <person name="Barry K."/>
            <person name="LaButti K."/>
            <person name="Haridas S."/>
            <person name="Simmons B.A."/>
            <person name="Magnuson J.K."/>
            <person name="Mortensen U.H."/>
            <person name="Larsen T.O."/>
            <person name="Grigoriev I.V."/>
            <person name="Baker S.E."/>
            <person name="Andersen M.R."/>
        </authorList>
    </citation>
    <scope>NUCLEOTIDE SEQUENCE [LARGE SCALE GENOMIC DNA]</scope>
    <source>
        <strain evidence="2 3">IBT 24754</strain>
    </source>
</reference>
<dbReference type="GO" id="GO:0006360">
    <property type="term" value="P:transcription by RNA polymerase I"/>
    <property type="evidence" value="ECO:0007669"/>
    <property type="project" value="InterPro"/>
</dbReference>
<evidence type="ECO:0000313" key="3">
    <source>
        <dbReference type="Proteomes" id="UP000244073"/>
    </source>
</evidence>
<dbReference type="RefSeq" id="XP_040755584.1">
    <property type="nucleotide sequence ID" value="XM_040899141.1"/>
</dbReference>
<dbReference type="EMBL" id="MSFN02000001">
    <property type="protein sequence ID" value="PTU24192.1"/>
    <property type="molecule type" value="Genomic_DNA"/>
</dbReference>
<organism evidence="2 3">
    <name type="scientific">Aspergillus ochraceoroseus IBT 24754</name>
    <dbReference type="NCBI Taxonomy" id="1392256"/>
    <lineage>
        <taxon>Eukaryota</taxon>
        <taxon>Fungi</taxon>
        <taxon>Dikarya</taxon>
        <taxon>Ascomycota</taxon>
        <taxon>Pezizomycotina</taxon>
        <taxon>Eurotiomycetes</taxon>
        <taxon>Eurotiomycetidae</taxon>
        <taxon>Eurotiales</taxon>
        <taxon>Aspergillaceae</taxon>
        <taxon>Aspergillus</taxon>
        <taxon>Aspergillus subgen. Nidulantes</taxon>
    </lineage>
</organism>
<evidence type="ECO:0000313" key="2">
    <source>
        <dbReference type="EMBL" id="PTU24192.1"/>
    </source>
</evidence>
<dbReference type="VEuPathDB" id="FungiDB:P175DRAFT_0520141"/>
<protein>
    <submittedName>
        <fullName evidence="2">Uncharacterized protein</fullName>
    </submittedName>
</protein>
<feature type="compositionally biased region" description="Basic residues" evidence="1">
    <location>
        <begin position="198"/>
        <end position="209"/>
    </location>
</feature>
<feature type="region of interest" description="Disordered" evidence="1">
    <location>
        <begin position="1"/>
        <end position="84"/>
    </location>
</feature>
<dbReference type="OrthoDB" id="2565191at2759"/>
<dbReference type="GeneID" id="63816023"/>
<comment type="caution">
    <text evidence="2">The sequence shown here is derived from an EMBL/GenBank/DDBJ whole genome shotgun (WGS) entry which is preliminary data.</text>
</comment>
<evidence type="ECO:0000256" key="1">
    <source>
        <dbReference type="SAM" id="MobiDB-lite"/>
    </source>
</evidence>